<comment type="caution">
    <text evidence="7">The sequence shown here is derived from an EMBL/GenBank/DDBJ whole genome shotgun (WGS) entry which is preliminary data.</text>
</comment>
<keyword evidence="3 6" id="KW-1133">Transmembrane helix</keyword>
<proteinExistence type="predicted"/>
<keyword evidence="2 6" id="KW-0812">Transmembrane</keyword>
<evidence type="ECO:0000256" key="3">
    <source>
        <dbReference type="ARBA" id="ARBA00022989"/>
    </source>
</evidence>
<evidence type="ECO:0000256" key="5">
    <source>
        <dbReference type="SAM" id="MobiDB-lite"/>
    </source>
</evidence>
<dbReference type="EMBL" id="BAABBO010000001">
    <property type="protein sequence ID" value="GAA3950142.1"/>
    <property type="molecule type" value="Genomic_DNA"/>
</dbReference>
<accession>A0ABP7NM27</accession>
<dbReference type="InterPro" id="IPR007343">
    <property type="entry name" value="Uncharacterised_pept_Zn_put"/>
</dbReference>
<evidence type="ECO:0000256" key="4">
    <source>
        <dbReference type="ARBA" id="ARBA00023136"/>
    </source>
</evidence>
<feature type="region of interest" description="Disordered" evidence="5">
    <location>
        <begin position="1"/>
        <end position="21"/>
    </location>
</feature>
<dbReference type="PANTHER" id="PTHR30168">
    <property type="entry name" value="PUTATIVE MEMBRANE PROTEIN YPFJ"/>
    <property type="match status" value="1"/>
</dbReference>
<evidence type="ECO:0000256" key="6">
    <source>
        <dbReference type="SAM" id="Phobius"/>
    </source>
</evidence>
<protein>
    <submittedName>
        <fullName evidence="7">Neutral zinc metallopeptidase</fullName>
    </submittedName>
</protein>
<keyword evidence="4 6" id="KW-0472">Membrane</keyword>
<name>A0ABP7NM27_9GAMM</name>
<dbReference type="PANTHER" id="PTHR30168:SF0">
    <property type="entry name" value="INNER MEMBRANE PROTEIN"/>
    <property type="match status" value="1"/>
</dbReference>
<evidence type="ECO:0000313" key="8">
    <source>
        <dbReference type="Proteomes" id="UP001501337"/>
    </source>
</evidence>
<dbReference type="RefSeq" id="WP_344803225.1">
    <property type="nucleotide sequence ID" value="NZ_BAABBO010000001.1"/>
</dbReference>
<comment type="subcellular location">
    <subcellularLocation>
        <location evidence="1">Membrane</location>
        <topology evidence="1">Single-pass membrane protein</topology>
    </subcellularLocation>
</comment>
<sequence>MKWRKLRSSRNVEDRRGRSSGGRRLLGGGLGSVVLILVAMYFGVDPAVIGTLLDPGASQSSEQSAPTAPEQLTDEKSQFIAAVLGDTETTWHAVFDSGGGSYEEPRLVLFSDSVRSACGFAQAAMGPFYCPADRKVYLDLSFFDDLGQRYGAPGDFAQAYVIAHEVGHHVQTLLGISAQVQAQGRGRSEAEINALSVRQELQADCFAGIWAHSAEQKRALLEDGDLEEGLSAASAVGDDRLQKRSQGYIVPESFTHGTSQQRMDWFRRGFDSGRVEDCDTFSNAG</sequence>
<reference evidence="8" key="1">
    <citation type="journal article" date="2019" name="Int. J. Syst. Evol. Microbiol.">
        <title>The Global Catalogue of Microorganisms (GCM) 10K type strain sequencing project: providing services to taxonomists for standard genome sequencing and annotation.</title>
        <authorList>
            <consortium name="The Broad Institute Genomics Platform"/>
            <consortium name="The Broad Institute Genome Sequencing Center for Infectious Disease"/>
            <person name="Wu L."/>
            <person name="Ma J."/>
        </authorList>
    </citation>
    <scope>NUCLEOTIDE SEQUENCE [LARGE SCALE GENOMIC DNA]</scope>
    <source>
        <strain evidence="8">JCM 17555</strain>
    </source>
</reference>
<keyword evidence="8" id="KW-1185">Reference proteome</keyword>
<feature type="transmembrane region" description="Helical" evidence="6">
    <location>
        <begin position="25"/>
        <end position="44"/>
    </location>
</feature>
<evidence type="ECO:0000256" key="1">
    <source>
        <dbReference type="ARBA" id="ARBA00004167"/>
    </source>
</evidence>
<dbReference type="Pfam" id="PF04228">
    <property type="entry name" value="Zn_peptidase"/>
    <property type="match status" value="1"/>
</dbReference>
<evidence type="ECO:0000256" key="2">
    <source>
        <dbReference type="ARBA" id="ARBA00022692"/>
    </source>
</evidence>
<organism evidence="7 8">
    <name type="scientific">Allohahella marinimesophila</name>
    <dbReference type="NCBI Taxonomy" id="1054972"/>
    <lineage>
        <taxon>Bacteria</taxon>
        <taxon>Pseudomonadati</taxon>
        <taxon>Pseudomonadota</taxon>
        <taxon>Gammaproteobacteria</taxon>
        <taxon>Oceanospirillales</taxon>
        <taxon>Hahellaceae</taxon>
        <taxon>Allohahella</taxon>
    </lineage>
</organism>
<dbReference type="Proteomes" id="UP001501337">
    <property type="component" value="Unassembled WGS sequence"/>
</dbReference>
<gene>
    <name evidence="7" type="ORF">GCM10022278_06540</name>
</gene>
<evidence type="ECO:0000313" key="7">
    <source>
        <dbReference type="EMBL" id="GAA3950142.1"/>
    </source>
</evidence>